<dbReference type="Proteomes" id="UP000092671">
    <property type="component" value="Unassembled WGS sequence"/>
</dbReference>
<protein>
    <submittedName>
        <fullName evidence="1">Uncharacterized protein</fullName>
    </submittedName>
</protein>
<gene>
    <name evidence="1" type="ORF">A9Z60_03120</name>
</gene>
<proteinExistence type="predicted"/>
<evidence type="ECO:0000313" key="1">
    <source>
        <dbReference type="EMBL" id="OBX49635.1"/>
    </source>
</evidence>
<comment type="caution">
    <text evidence="1">The sequence shown here is derived from an EMBL/GenBank/DDBJ whole genome shotgun (WGS) entry which is preliminary data.</text>
</comment>
<organism evidence="1 2">
    <name type="scientific">Moraxella nonliquefaciens</name>
    <dbReference type="NCBI Taxonomy" id="478"/>
    <lineage>
        <taxon>Bacteria</taxon>
        <taxon>Pseudomonadati</taxon>
        <taxon>Pseudomonadota</taxon>
        <taxon>Gammaproteobacteria</taxon>
        <taxon>Moraxellales</taxon>
        <taxon>Moraxellaceae</taxon>
        <taxon>Moraxella</taxon>
    </lineage>
</organism>
<dbReference type="RefSeq" id="WP_066893549.1">
    <property type="nucleotide sequence ID" value="NZ_LZDN01000034.1"/>
</dbReference>
<name>A0A1B8PIR1_MORNO</name>
<evidence type="ECO:0000313" key="2">
    <source>
        <dbReference type="Proteomes" id="UP000092671"/>
    </source>
</evidence>
<sequence length="67" mass="7846">MKHAPERTQKPLRATEKQKWYQVPPTPKNTLKTQNRAIYSDDLLSPKQYQQNLAFLQEFGEQMGAIN</sequence>
<reference evidence="1 2" key="1">
    <citation type="submission" date="2016-06" db="EMBL/GenBank/DDBJ databases">
        <title>Draft genome of Moraxella nonliquefaciens CCUG 60284.</title>
        <authorList>
            <person name="Salva-Serra F."/>
            <person name="Engstrom-Jakobsson H."/>
            <person name="Thorell K."/>
            <person name="Gonzales-Siles L."/>
            <person name="Karlsson R."/>
            <person name="Boulund F."/>
            <person name="Engstrand L."/>
            <person name="Kristiansson E."/>
            <person name="Moore E."/>
        </authorList>
    </citation>
    <scope>NUCLEOTIDE SEQUENCE [LARGE SCALE GENOMIC DNA]</scope>
    <source>
        <strain evidence="1 2">CCUG 60284</strain>
    </source>
</reference>
<accession>A0A1B8PIR1</accession>
<dbReference type="AlphaFoldDB" id="A0A1B8PIR1"/>
<dbReference type="EMBL" id="LZDN01000034">
    <property type="protein sequence ID" value="OBX49635.1"/>
    <property type="molecule type" value="Genomic_DNA"/>
</dbReference>